<evidence type="ECO:0000256" key="6">
    <source>
        <dbReference type="ARBA" id="ARBA00022989"/>
    </source>
</evidence>
<evidence type="ECO:0000313" key="9">
    <source>
        <dbReference type="EMBL" id="CAA9332058.1"/>
    </source>
</evidence>
<dbReference type="Pfam" id="PF01925">
    <property type="entry name" value="TauE"/>
    <property type="match status" value="1"/>
</dbReference>
<feature type="transmembrane region" description="Helical" evidence="8">
    <location>
        <begin position="187"/>
        <end position="205"/>
    </location>
</feature>
<evidence type="ECO:0000256" key="1">
    <source>
        <dbReference type="ARBA" id="ARBA00004651"/>
    </source>
</evidence>
<dbReference type="InterPro" id="IPR052017">
    <property type="entry name" value="TSUP"/>
</dbReference>
<keyword evidence="7 8" id="KW-0472">Membrane</keyword>
<feature type="transmembrane region" description="Helical" evidence="8">
    <location>
        <begin position="217"/>
        <end position="235"/>
    </location>
</feature>
<keyword evidence="6 8" id="KW-1133">Transmembrane helix</keyword>
<sequence>MTTILLAIAVVTVSCAVHGAVGFGMNLLAVPVLAVLDPVFVPGPAVAAGLVLSVLIVAREPARVDRELGWAVVGLLPGTLLAVLLLAAVPADDLAAPTGALVLVAVALSAMRLDLTPDRTSLTLAGIASGFLATAASIGGPPLALVYAKAHGPRLRSNLSAFFVVAGVIALVALLAAGHVGAEEWKASALLLPGVVGGFLASGPLRPLVDRGRTRPAVLVLSALAGVVAIVQGLSG</sequence>
<dbReference type="InterPro" id="IPR002781">
    <property type="entry name" value="TM_pro_TauE-like"/>
</dbReference>
<proteinExistence type="inferred from homology"/>
<evidence type="ECO:0000256" key="2">
    <source>
        <dbReference type="ARBA" id="ARBA00009142"/>
    </source>
</evidence>
<dbReference type="PANTHER" id="PTHR30269:SF37">
    <property type="entry name" value="MEMBRANE TRANSPORTER PROTEIN"/>
    <property type="match status" value="1"/>
</dbReference>
<dbReference type="GO" id="GO:0005886">
    <property type="term" value="C:plasma membrane"/>
    <property type="evidence" value="ECO:0007669"/>
    <property type="project" value="UniProtKB-SubCell"/>
</dbReference>
<name>A0A6J4LH42_9ACTN</name>
<accession>A0A6J4LH42</accession>
<dbReference type="EMBL" id="CADCUF010000135">
    <property type="protein sequence ID" value="CAA9332058.1"/>
    <property type="molecule type" value="Genomic_DNA"/>
</dbReference>
<keyword evidence="5 8" id="KW-0812">Transmembrane</keyword>
<feature type="transmembrane region" description="Helical" evidence="8">
    <location>
        <begin position="159"/>
        <end position="180"/>
    </location>
</feature>
<feature type="transmembrane region" description="Helical" evidence="8">
    <location>
        <begin position="123"/>
        <end position="147"/>
    </location>
</feature>
<protein>
    <recommendedName>
        <fullName evidence="8">Probable membrane transporter protein</fullName>
    </recommendedName>
</protein>
<evidence type="ECO:0000256" key="3">
    <source>
        <dbReference type="ARBA" id="ARBA00022448"/>
    </source>
</evidence>
<keyword evidence="3" id="KW-0813">Transport</keyword>
<feature type="transmembrane region" description="Helical" evidence="8">
    <location>
        <begin position="68"/>
        <end position="88"/>
    </location>
</feature>
<organism evidence="9">
    <name type="scientific">uncultured Nocardioidaceae bacterium</name>
    <dbReference type="NCBI Taxonomy" id="253824"/>
    <lineage>
        <taxon>Bacteria</taxon>
        <taxon>Bacillati</taxon>
        <taxon>Actinomycetota</taxon>
        <taxon>Actinomycetes</taxon>
        <taxon>Propionibacteriales</taxon>
        <taxon>Nocardioidaceae</taxon>
        <taxon>environmental samples</taxon>
    </lineage>
</organism>
<evidence type="ECO:0000256" key="4">
    <source>
        <dbReference type="ARBA" id="ARBA00022475"/>
    </source>
</evidence>
<dbReference type="AlphaFoldDB" id="A0A6J4LH42"/>
<comment type="subcellular location">
    <subcellularLocation>
        <location evidence="1 8">Cell membrane</location>
        <topology evidence="1 8">Multi-pass membrane protein</topology>
    </subcellularLocation>
</comment>
<dbReference type="PANTHER" id="PTHR30269">
    <property type="entry name" value="TRANSMEMBRANE PROTEIN YFCA"/>
    <property type="match status" value="1"/>
</dbReference>
<evidence type="ECO:0000256" key="5">
    <source>
        <dbReference type="ARBA" id="ARBA00022692"/>
    </source>
</evidence>
<comment type="similarity">
    <text evidence="2 8">Belongs to the 4-toluene sulfonate uptake permease (TSUP) (TC 2.A.102) family.</text>
</comment>
<keyword evidence="4 8" id="KW-1003">Cell membrane</keyword>
<gene>
    <name evidence="9" type="ORF">AVDCRST_MAG24-863</name>
</gene>
<feature type="transmembrane region" description="Helical" evidence="8">
    <location>
        <begin position="29"/>
        <end position="56"/>
    </location>
</feature>
<reference evidence="9" key="1">
    <citation type="submission" date="2020-02" db="EMBL/GenBank/DDBJ databases">
        <authorList>
            <person name="Meier V. D."/>
        </authorList>
    </citation>
    <scope>NUCLEOTIDE SEQUENCE</scope>
    <source>
        <strain evidence="9">AVDCRST_MAG24</strain>
    </source>
</reference>
<evidence type="ECO:0000256" key="8">
    <source>
        <dbReference type="RuleBase" id="RU363041"/>
    </source>
</evidence>
<evidence type="ECO:0000256" key="7">
    <source>
        <dbReference type="ARBA" id="ARBA00023136"/>
    </source>
</evidence>